<name>A0A2K4MSV2_9NEIS</name>
<proteinExistence type="predicted"/>
<sequence>MILIITALIGQENQCATEYRKMANLYFTIKMGLAIQLAIQMETMAVENLLLIAYLKMRSYSLKRQP</sequence>
<dbReference type="EMBL" id="PPTF01000013">
    <property type="protein sequence ID" value="POB00187.1"/>
    <property type="molecule type" value="Genomic_DNA"/>
</dbReference>
<evidence type="ECO:0000313" key="1">
    <source>
        <dbReference type="EMBL" id="POB00187.1"/>
    </source>
</evidence>
<keyword evidence="2" id="KW-1185">Reference proteome</keyword>
<dbReference type="AlphaFoldDB" id="A0A2K4MSV2"/>
<evidence type="ECO:0000313" key="2">
    <source>
        <dbReference type="Proteomes" id="UP000236416"/>
    </source>
</evidence>
<gene>
    <name evidence="1" type="ORF">C2134_03055</name>
</gene>
<reference evidence="1 2" key="1">
    <citation type="submission" date="2018-01" db="EMBL/GenBank/DDBJ databases">
        <title>Genomic Sequence of Chromobacterium MWU13-2610 from wild cranberry bogs within the Cape Cod National Seashore.</title>
        <authorList>
            <person name="O'Hara-Hanley K."/>
            <person name="Soby S."/>
            <person name="Harrison A."/>
        </authorList>
    </citation>
    <scope>NUCLEOTIDE SEQUENCE [LARGE SCALE GENOMIC DNA]</scope>
    <source>
        <strain evidence="1 2">MWU13-2610</strain>
    </source>
</reference>
<comment type="caution">
    <text evidence="1">The sequence shown here is derived from an EMBL/GenBank/DDBJ whole genome shotgun (WGS) entry which is preliminary data.</text>
</comment>
<protein>
    <submittedName>
        <fullName evidence="1">Uncharacterized protein</fullName>
    </submittedName>
</protein>
<dbReference type="Proteomes" id="UP000236416">
    <property type="component" value="Unassembled WGS sequence"/>
</dbReference>
<organism evidence="1 2">
    <name type="scientific">Chromobacterium sinusclupearum</name>
    <dbReference type="NCBI Taxonomy" id="2077146"/>
    <lineage>
        <taxon>Bacteria</taxon>
        <taxon>Pseudomonadati</taxon>
        <taxon>Pseudomonadota</taxon>
        <taxon>Betaproteobacteria</taxon>
        <taxon>Neisseriales</taxon>
        <taxon>Chromobacteriaceae</taxon>
        <taxon>Chromobacterium</taxon>
    </lineage>
</organism>
<accession>A0A2K4MSV2</accession>